<keyword evidence="3" id="KW-0732">Signal</keyword>
<comment type="caution">
    <text evidence="5">The sequence shown here is derived from an EMBL/GenBank/DDBJ whole genome shotgun (WGS) entry which is preliminary data.</text>
</comment>
<keyword evidence="2" id="KW-0479">Metal-binding</keyword>
<dbReference type="Proteomes" id="UP000053462">
    <property type="component" value="Unassembled WGS sequence"/>
</dbReference>
<dbReference type="SUPFAM" id="SSF53850">
    <property type="entry name" value="Periplasmic binding protein-like II"/>
    <property type="match status" value="1"/>
</dbReference>
<dbReference type="PROSITE" id="PS51257">
    <property type="entry name" value="PROKAR_LIPOPROTEIN"/>
    <property type="match status" value="1"/>
</dbReference>
<evidence type="ECO:0000256" key="1">
    <source>
        <dbReference type="ARBA" id="ARBA00022505"/>
    </source>
</evidence>
<dbReference type="Pfam" id="PF13531">
    <property type="entry name" value="SBP_bac_11"/>
    <property type="match status" value="1"/>
</dbReference>
<dbReference type="PANTHER" id="PTHR30632:SF0">
    <property type="entry name" value="SULFATE-BINDING PROTEIN"/>
    <property type="match status" value="1"/>
</dbReference>
<dbReference type="SMART" id="SM00062">
    <property type="entry name" value="PBPb"/>
    <property type="match status" value="1"/>
</dbReference>
<evidence type="ECO:0000313" key="5">
    <source>
        <dbReference type="EMBL" id="KUH34767.1"/>
    </source>
</evidence>
<organism evidence="5 6">
    <name type="scientific">Thermococcus celericrescens</name>
    <dbReference type="NCBI Taxonomy" id="227598"/>
    <lineage>
        <taxon>Archaea</taxon>
        <taxon>Methanobacteriati</taxon>
        <taxon>Methanobacteriota</taxon>
        <taxon>Thermococci</taxon>
        <taxon>Thermococcales</taxon>
        <taxon>Thermococcaceae</taxon>
        <taxon>Thermococcus</taxon>
    </lineage>
</organism>
<dbReference type="InterPro" id="IPR050682">
    <property type="entry name" value="ModA/WtpA"/>
</dbReference>
<dbReference type="GO" id="GO:0030973">
    <property type="term" value="F:molybdate ion binding"/>
    <property type="evidence" value="ECO:0007669"/>
    <property type="project" value="TreeGrafter"/>
</dbReference>
<dbReference type="GO" id="GO:0046872">
    <property type="term" value="F:metal ion binding"/>
    <property type="evidence" value="ECO:0007669"/>
    <property type="project" value="UniProtKB-KW"/>
</dbReference>
<dbReference type="EMBL" id="LLYW01000002">
    <property type="protein sequence ID" value="KUH34767.1"/>
    <property type="molecule type" value="Genomic_DNA"/>
</dbReference>
<evidence type="ECO:0000259" key="4">
    <source>
        <dbReference type="SMART" id="SM00062"/>
    </source>
</evidence>
<sequence>MRGVKALFFILVLAGAVLAAGCIGSTNASEDRKPFEGQTITVCSGAGLMKPINELIGMFENETGVKVEVHYGGSSEIFGVLQTTCGCDVFIPGAWYYTEQAMKKGYILNGTVRNVTEHIPVIAVPKGNPKGIHSLEDLAKPGVRVVLGDPKAAAIGKVSKKILEKNGLWDEVKPNVVVFTPTVNQLLIYISTRQADAAIIWEDMVTWAQAKGKIEVVQIPREQNSIKTIPTAVTTCAEKDGHVEVARAFNEFVANHTEIWEKWGFRPWKG</sequence>
<dbReference type="CDD" id="cd13517">
    <property type="entry name" value="PBP2_ModA3_like"/>
    <property type="match status" value="1"/>
</dbReference>
<dbReference type="RefSeq" id="WP_058937850.1">
    <property type="nucleotide sequence ID" value="NZ_LLYW01000002.1"/>
</dbReference>
<dbReference type="AlphaFoldDB" id="A0A117IUM2"/>
<dbReference type="STRING" id="227598.APY94_00910"/>
<dbReference type="GO" id="GO:0015689">
    <property type="term" value="P:molybdate ion transport"/>
    <property type="evidence" value="ECO:0007669"/>
    <property type="project" value="InterPro"/>
</dbReference>
<evidence type="ECO:0000313" key="6">
    <source>
        <dbReference type="Proteomes" id="UP000053462"/>
    </source>
</evidence>
<evidence type="ECO:0000256" key="2">
    <source>
        <dbReference type="ARBA" id="ARBA00022723"/>
    </source>
</evidence>
<dbReference type="OrthoDB" id="15033at2157"/>
<feature type="domain" description="Solute-binding protein family 3/N-terminal" evidence="4">
    <location>
        <begin position="39"/>
        <end position="267"/>
    </location>
</feature>
<keyword evidence="1" id="KW-0500">Molybdenum</keyword>
<dbReference type="InterPro" id="IPR005950">
    <property type="entry name" value="ModA"/>
</dbReference>
<dbReference type="NCBIfam" id="TIGR01256">
    <property type="entry name" value="modA"/>
    <property type="match status" value="1"/>
</dbReference>
<keyword evidence="6" id="KW-1185">Reference proteome</keyword>
<dbReference type="PANTHER" id="PTHR30632">
    <property type="entry name" value="MOLYBDATE-BINDING PERIPLASMIC PROTEIN"/>
    <property type="match status" value="1"/>
</dbReference>
<dbReference type="PIRSF" id="PIRSF004846">
    <property type="entry name" value="ModA"/>
    <property type="match status" value="1"/>
</dbReference>
<dbReference type="Gene3D" id="3.40.190.10">
    <property type="entry name" value="Periplasmic binding protein-like II"/>
    <property type="match status" value="2"/>
</dbReference>
<gene>
    <name evidence="5" type="ORF">APY94_00910</name>
</gene>
<name>A0A117IUM2_9EURY</name>
<dbReference type="InterPro" id="IPR001638">
    <property type="entry name" value="Solute-binding_3/MltF_N"/>
</dbReference>
<evidence type="ECO:0000256" key="3">
    <source>
        <dbReference type="ARBA" id="ARBA00022729"/>
    </source>
</evidence>
<reference evidence="5 6" key="1">
    <citation type="submission" date="2015-10" db="EMBL/GenBank/DDBJ databases">
        <title>Draft genome sequence of Thermococcus celericrescens strain DSM 17994.</title>
        <authorList>
            <person name="Hong S.-J."/>
            <person name="Park C.-E."/>
            <person name="Shin J.-H."/>
        </authorList>
    </citation>
    <scope>NUCLEOTIDE SEQUENCE [LARGE SCALE GENOMIC DNA]</scope>
    <source>
        <strain evidence="5 6">DSM 17994</strain>
    </source>
</reference>
<accession>A0A117IUM2</accession>
<dbReference type="FunFam" id="3.40.190.10:FF:000035">
    <property type="entry name" value="Molybdate ABC transporter substrate-binding protein"/>
    <property type="match status" value="1"/>
</dbReference>
<protein>
    <submittedName>
        <fullName evidence="5">Molybdenum ABC transporter substrate-binding protein</fullName>
    </submittedName>
</protein>
<proteinExistence type="predicted"/>